<evidence type="ECO:0000259" key="3">
    <source>
        <dbReference type="Pfam" id="PF00733"/>
    </source>
</evidence>
<comment type="caution">
    <text evidence="4">The sequence shown here is derived from an EMBL/GenBank/DDBJ whole genome shotgun (WGS) entry which is preliminary data.</text>
</comment>
<organism evidence="4">
    <name type="scientific">Acinetobacter baumannii</name>
    <dbReference type="NCBI Taxonomy" id="470"/>
    <lineage>
        <taxon>Bacteria</taxon>
        <taxon>Pseudomonadati</taxon>
        <taxon>Pseudomonadota</taxon>
        <taxon>Gammaproteobacteria</taxon>
        <taxon>Moraxellales</taxon>
        <taxon>Moraxellaceae</taxon>
        <taxon>Acinetobacter</taxon>
        <taxon>Acinetobacter calcoaceticus/baumannii complex</taxon>
    </lineage>
</organism>
<dbReference type="GO" id="GO:0005524">
    <property type="term" value="F:ATP binding"/>
    <property type="evidence" value="ECO:0007669"/>
    <property type="project" value="UniProtKB-KW"/>
</dbReference>
<protein>
    <submittedName>
        <fullName evidence="4">Asparagine synthase B</fullName>
    </submittedName>
</protein>
<dbReference type="InterPro" id="IPR014729">
    <property type="entry name" value="Rossmann-like_a/b/a_fold"/>
</dbReference>
<reference evidence="4" key="1">
    <citation type="submission" date="2019-07" db="EMBL/GenBank/DDBJ databases">
        <title>Biological characteristics of mucoid Acinetobacter baumannii from a general hospital in China.</title>
        <authorList>
            <person name="Hua X."/>
            <person name="Yu Y."/>
        </authorList>
    </citation>
    <scope>NUCLEOTIDE SEQUENCE [LARGE SCALE GENOMIC DNA]</scope>
    <source>
        <strain evidence="4">N41</strain>
    </source>
</reference>
<dbReference type="InterPro" id="IPR050795">
    <property type="entry name" value="Asn_Synthetase"/>
</dbReference>
<sequence>YYQRDWFDYDAVKDNVTDKNELRQALEESVKSHLMSDVPYGVLLSGGLDSSVISAITKKFAARRVEDQERSEAWWPQLHSFAVGLE</sequence>
<dbReference type="PANTHER" id="PTHR11772">
    <property type="entry name" value="ASPARAGINE SYNTHETASE"/>
    <property type="match status" value="1"/>
</dbReference>
<gene>
    <name evidence="4" type="primary">asnB</name>
    <name evidence="4" type="ORF">FPK87_25450</name>
</gene>
<proteinExistence type="predicted"/>
<evidence type="ECO:0000256" key="1">
    <source>
        <dbReference type="ARBA" id="ARBA00022741"/>
    </source>
</evidence>
<dbReference type="Gene3D" id="3.40.50.620">
    <property type="entry name" value="HUPs"/>
    <property type="match status" value="1"/>
</dbReference>
<keyword evidence="2" id="KW-0067">ATP-binding</keyword>
<name>A0ABD5DGM7_ACIBA</name>
<dbReference type="EMBL" id="VMBB01001083">
    <property type="protein sequence ID" value="MDR8263768.1"/>
    <property type="molecule type" value="Genomic_DNA"/>
</dbReference>
<feature type="domain" description="Asparagine synthetase" evidence="3">
    <location>
        <begin position="21"/>
        <end position="85"/>
    </location>
</feature>
<dbReference type="InterPro" id="IPR001962">
    <property type="entry name" value="Asn_synthase"/>
</dbReference>
<evidence type="ECO:0000313" key="4">
    <source>
        <dbReference type="EMBL" id="MDR8263768.1"/>
    </source>
</evidence>
<dbReference type="Pfam" id="PF00733">
    <property type="entry name" value="Asn_synthase"/>
    <property type="match status" value="1"/>
</dbReference>
<feature type="non-terminal residue" evidence="4">
    <location>
        <position position="86"/>
    </location>
</feature>
<accession>A0ABD5DGM7</accession>
<dbReference type="SUPFAM" id="SSF52402">
    <property type="entry name" value="Adenine nucleotide alpha hydrolases-like"/>
    <property type="match status" value="1"/>
</dbReference>
<dbReference type="AlphaFoldDB" id="A0ABD5DGM7"/>
<evidence type="ECO:0000256" key="2">
    <source>
        <dbReference type="ARBA" id="ARBA00022840"/>
    </source>
</evidence>
<feature type="non-terminal residue" evidence="4">
    <location>
        <position position="1"/>
    </location>
</feature>
<keyword evidence="1" id="KW-0547">Nucleotide-binding</keyword>
<dbReference type="PANTHER" id="PTHR11772:SF2">
    <property type="entry name" value="ASPARAGINE SYNTHETASE [GLUTAMINE-HYDROLYZING]"/>
    <property type="match status" value="1"/>
</dbReference>